<reference evidence="13 14" key="2">
    <citation type="journal article" date="2016" name="ISME J.">
        <title>Physiological and genomic characterization of two novel marine thaumarchaeal strains indicates niche differentiation.</title>
        <authorList>
            <person name="Bayer B."/>
            <person name="Vojvoda J."/>
            <person name="Offre P."/>
            <person name="Alves R.J."/>
            <person name="Elisabeth N.H."/>
            <person name="Garcia J.A."/>
            <person name="Volland J.M."/>
            <person name="Srivastava A."/>
            <person name="Schleper C."/>
            <person name="Herndl G.J."/>
        </authorList>
    </citation>
    <scope>NUCLEOTIDE SEQUENCE [LARGE SCALE GENOMIC DNA]</scope>
    <source>
        <strain evidence="13 14">D3C</strain>
    </source>
</reference>
<dbReference type="EC" id="3.6.5.3" evidence="11"/>
<dbReference type="InterPro" id="IPR004539">
    <property type="entry name" value="Transl_elong_EF1A_euk/arc"/>
</dbReference>
<dbReference type="FunFam" id="2.40.30.10:FF:000005">
    <property type="entry name" value="Elongation factor 1-alpha"/>
    <property type="match status" value="1"/>
</dbReference>
<evidence type="ECO:0000256" key="8">
    <source>
        <dbReference type="ARBA" id="ARBA00022917"/>
    </source>
</evidence>
<dbReference type="SUPFAM" id="SSF50447">
    <property type="entry name" value="Translation proteins"/>
    <property type="match status" value="1"/>
</dbReference>
<dbReference type="InterPro" id="IPR009001">
    <property type="entry name" value="Transl_elong_EF1A/Init_IF2_C"/>
</dbReference>
<dbReference type="CDD" id="cd03705">
    <property type="entry name" value="EF1_alpha_III"/>
    <property type="match status" value="1"/>
</dbReference>
<gene>
    <name evidence="11 13" type="primary">tuf</name>
    <name evidence="13" type="ORF">NPIRD3C_1122</name>
</gene>
<dbReference type="InterPro" id="IPR000795">
    <property type="entry name" value="T_Tr_GTP-bd_dom"/>
</dbReference>
<comment type="catalytic activity">
    <reaction evidence="10">
        <text>GTP + H2O = GDP + phosphate + H(+)</text>
        <dbReference type="Rhea" id="RHEA:19669"/>
        <dbReference type="ChEBI" id="CHEBI:15377"/>
        <dbReference type="ChEBI" id="CHEBI:15378"/>
        <dbReference type="ChEBI" id="CHEBI:37565"/>
        <dbReference type="ChEBI" id="CHEBI:43474"/>
        <dbReference type="ChEBI" id="CHEBI:58189"/>
    </reaction>
    <physiologicalReaction direction="left-to-right" evidence="10">
        <dbReference type="Rhea" id="RHEA:19670"/>
    </physiologicalReaction>
</comment>
<dbReference type="GO" id="GO:0005525">
    <property type="term" value="F:GTP binding"/>
    <property type="evidence" value="ECO:0007669"/>
    <property type="project" value="UniProtKB-UniRule"/>
</dbReference>
<sequence length="466" mass="51063">MLLAKSSDLKLIEKFWIFFQKFITVINALRYALYMADKPHLNLIVTGHIDNGKSTTMGHFLMDLGVVDERTIAAHASESEKTGKGDTFKYAWVMDNIKDERERGITIDLAFQKFESPKYFFTLIDAPGHRDFIKNMITGASEADAAVLVLSAKEGETDTAIAAGGQAREHAFLLKTLGVNQLIVAINKMDDSNYSEDAFKAAKEKGEKLVKSVGYKLENVPFIPVSGWKGDNLVKKSENMPWYNGKTLLEAFDDFTVSEKPVGKPLRVPIQDVYTITGVGTVPVGRVETGTMKAGDKIVVMPSGAPGEIKSIETHHQEMPSAEAGDNIGFNLRGVEKKDIKRGDVLGSPDAPPAVAKEFKAQIIVIHHPTAIAPGYTPVMHAHTAQVAATVTEFLQKINPATGAVEEENPKFLKVGDSAIVKIRPVRPTCIETFQDFPEMGRFALRDMGATIAAGIVKEITEEYKP</sequence>
<feature type="domain" description="Tr-type G" evidence="12">
    <location>
        <begin position="38"/>
        <end position="262"/>
    </location>
</feature>
<dbReference type="Pfam" id="PF00009">
    <property type="entry name" value="GTP_EFTU"/>
    <property type="match status" value="1"/>
</dbReference>
<feature type="binding site" evidence="11">
    <location>
        <position position="54"/>
    </location>
    <ligand>
        <name>Mg(2+)</name>
        <dbReference type="ChEBI" id="CHEBI:18420"/>
    </ligand>
</feature>
<dbReference type="PROSITE" id="PS00301">
    <property type="entry name" value="G_TR_1"/>
    <property type="match status" value="1"/>
</dbReference>
<reference evidence="14" key="1">
    <citation type="submission" date="2015-02" db="EMBL/GenBank/DDBJ databases">
        <title>Characterization of two novel Thaumarchaeota isolated from the Northern Adriatic Sea.</title>
        <authorList>
            <person name="Bayer B."/>
            <person name="Vojvoda J."/>
            <person name="Offre P."/>
            <person name="Srivastava A."/>
            <person name="Elisabeth N."/>
            <person name="Garcia J.A.L."/>
            <person name="Schleper C."/>
            <person name="Herndl G.J."/>
        </authorList>
    </citation>
    <scope>NUCLEOTIDE SEQUENCE [LARGE SCALE GENOMIC DNA]</scope>
    <source>
        <strain evidence="14">D3C</strain>
    </source>
</reference>
<dbReference type="Pfam" id="PF22594">
    <property type="entry name" value="GTP-eEF1A_C"/>
    <property type="match status" value="1"/>
</dbReference>
<dbReference type="InterPro" id="IPR004161">
    <property type="entry name" value="EFTu-like_2"/>
</dbReference>
<dbReference type="SUPFAM" id="SSF52540">
    <property type="entry name" value="P-loop containing nucleoside triphosphate hydrolases"/>
    <property type="match status" value="1"/>
</dbReference>
<dbReference type="HOGENOM" id="CLU_007265_3_5_2"/>
<comment type="similarity">
    <text evidence="11">Belongs to the TRAFAC class translation factor GTPase superfamily. Classic translation factor GTPase family. EF-Tu/EF-1A subfamily.</text>
</comment>
<dbReference type="GO" id="GO:0003924">
    <property type="term" value="F:GTPase activity"/>
    <property type="evidence" value="ECO:0007669"/>
    <property type="project" value="UniProtKB-UniRule"/>
</dbReference>
<dbReference type="PROSITE" id="PS51722">
    <property type="entry name" value="G_TR_2"/>
    <property type="match status" value="1"/>
</dbReference>
<evidence type="ECO:0000256" key="5">
    <source>
        <dbReference type="ARBA" id="ARBA00022768"/>
    </source>
</evidence>
<dbReference type="SUPFAM" id="SSF50465">
    <property type="entry name" value="EF-Tu/eEF-1alpha/eIF2-gamma C-terminal domain"/>
    <property type="match status" value="1"/>
</dbReference>
<feature type="binding site" evidence="11">
    <location>
        <begin position="125"/>
        <end position="129"/>
    </location>
    <ligand>
        <name>GTP</name>
        <dbReference type="ChEBI" id="CHEBI:37565"/>
    </ligand>
</feature>
<evidence type="ECO:0000256" key="4">
    <source>
        <dbReference type="ARBA" id="ARBA00022741"/>
    </source>
</evidence>
<dbReference type="PANTHER" id="PTHR23115">
    <property type="entry name" value="TRANSLATION FACTOR"/>
    <property type="match status" value="1"/>
</dbReference>
<name>A0A0C5BVR0_9ARCH</name>
<dbReference type="AlphaFoldDB" id="A0A0C5BVR0"/>
<dbReference type="InterPro" id="IPR009000">
    <property type="entry name" value="Transl_B-barrel_sf"/>
</dbReference>
<dbReference type="GO" id="GO:0000287">
    <property type="term" value="F:magnesium ion binding"/>
    <property type="evidence" value="ECO:0007669"/>
    <property type="project" value="UniProtKB-UniRule"/>
</dbReference>
<evidence type="ECO:0000256" key="9">
    <source>
        <dbReference type="ARBA" id="ARBA00023134"/>
    </source>
</evidence>
<comment type="subcellular location">
    <subcellularLocation>
        <location evidence="1 11">Cytoplasm</location>
    </subcellularLocation>
</comment>
<dbReference type="Pfam" id="PF03144">
    <property type="entry name" value="GTP_EFTU_D2"/>
    <property type="match status" value="1"/>
</dbReference>
<keyword evidence="8 11" id="KW-0648">Protein biosynthesis</keyword>
<evidence type="ECO:0000256" key="11">
    <source>
        <dbReference type="HAMAP-Rule" id="MF_00118"/>
    </source>
</evidence>
<dbReference type="EMBL" id="CP010868">
    <property type="protein sequence ID" value="AJM92334.1"/>
    <property type="molecule type" value="Genomic_DNA"/>
</dbReference>
<reference evidence="13 14" key="3">
    <citation type="journal article" date="2019" name="Int. J. Syst. Evol. Microbiol.">
        <title>Nitrosopumilus adriaticus sp. nov. and Nitrosopumilus piranensis sp. nov., two ammonia-oxidizing archaea from the Adriatic Sea and members of the class Nitrososphaeria.</title>
        <authorList>
            <person name="Bayer B."/>
            <person name="Vojvoda J."/>
            <person name="Reinthaler T."/>
            <person name="Reyes C."/>
            <person name="Pinto M."/>
            <person name="Herndl G.J."/>
        </authorList>
    </citation>
    <scope>NUCLEOTIDE SEQUENCE [LARGE SCALE GENOMIC DNA]</scope>
    <source>
        <strain evidence="13 14">D3C</strain>
    </source>
</reference>
<dbReference type="InterPro" id="IPR027417">
    <property type="entry name" value="P-loop_NTPase"/>
</dbReference>
<dbReference type="GO" id="GO:0003746">
    <property type="term" value="F:translation elongation factor activity"/>
    <property type="evidence" value="ECO:0007669"/>
    <property type="project" value="UniProtKB-UniRule"/>
</dbReference>
<dbReference type="InterPro" id="IPR054696">
    <property type="entry name" value="GTP-eEF1A_C"/>
</dbReference>
<dbReference type="FunFam" id="2.40.30.10:FF:000020">
    <property type="entry name" value="Translation elongation factor EF-1"/>
    <property type="match status" value="1"/>
</dbReference>
<evidence type="ECO:0000256" key="3">
    <source>
        <dbReference type="ARBA" id="ARBA00022723"/>
    </source>
</evidence>
<dbReference type="HAMAP" id="MF_00118_A">
    <property type="entry name" value="EF_Tu_A"/>
    <property type="match status" value="1"/>
</dbReference>
<dbReference type="GO" id="GO:0005737">
    <property type="term" value="C:cytoplasm"/>
    <property type="evidence" value="ECO:0007669"/>
    <property type="project" value="UniProtKB-SubCell"/>
</dbReference>
<dbReference type="NCBIfam" id="TIGR00483">
    <property type="entry name" value="EF-1_alpha"/>
    <property type="match status" value="1"/>
</dbReference>
<dbReference type="Proteomes" id="UP000032027">
    <property type="component" value="Chromosome"/>
</dbReference>
<dbReference type="FunFam" id="3.40.50.300:FF:000204">
    <property type="entry name" value="Translation elongation factor Tu"/>
    <property type="match status" value="1"/>
</dbReference>
<evidence type="ECO:0000256" key="10">
    <source>
        <dbReference type="ARBA" id="ARBA00049117"/>
    </source>
</evidence>
<keyword evidence="6 11" id="KW-0378">Hydrolase</keyword>
<evidence type="ECO:0000256" key="2">
    <source>
        <dbReference type="ARBA" id="ARBA00022490"/>
    </source>
</evidence>
<keyword evidence="7 11" id="KW-0460">Magnesium</keyword>
<dbReference type="InterPro" id="IPR031157">
    <property type="entry name" value="G_TR_CS"/>
</dbReference>
<evidence type="ECO:0000256" key="6">
    <source>
        <dbReference type="ARBA" id="ARBA00022801"/>
    </source>
</evidence>
<dbReference type="Gene3D" id="3.40.50.300">
    <property type="entry name" value="P-loop containing nucleotide triphosphate hydrolases"/>
    <property type="match status" value="1"/>
</dbReference>
<evidence type="ECO:0000313" key="13">
    <source>
        <dbReference type="EMBL" id="AJM92334.1"/>
    </source>
</evidence>
<evidence type="ECO:0000313" key="14">
    <source>
        <dbReference type="Proteomes" id="UP000032027"/>
    </source>
</evidence>
<dbReference type="CDD" id="cd01883">
    <property type="entry name" value="EF1_alpha"/>
    <property type="match status" value="1"/>
</dbReference>
<dbReference type="KEGG" id="nid:NPIRD3C_1122"/>
<keyword evidence="4 11" id="KW-0547">Nucleotide-binding</keyword>
<evidence type="ECO:0000256" key="1">
    <source>
        <dbReference type="ARBA" id="ARBA00004496"/>
    </source>
</evidence>
<dbReference type="CDD" id="cd03693">
    <property type="entry name" value="EF1_alpha_II"/>
    <property type="match status" value="1"/>
</dbReference>
<keyword evidence="5 11" id="KW-0251">Elongation factor</keyword>
<keyword evidence="9 11" id="KW-0342">GTP-binding</keyword>
<dbReference type="STRING" id="1582439.NPIRD3C_1122"/>
<comment type="catalytic activity">
    <reaction evidence="11">
        <text>GTP + H2O = GDP + phosphate + H(+)</text>
        <dbReference type="Rhea" id="RHEA:19669"/>
        <dbReference type="ChEBI" id="CHEBI:15377"/>
        <dbReference type="ChEBI" id="CHEBI:15378"/>
        <dbReference type="ChEBI" id="CHEBI:37565"/>
        <dbReference type="ChEBI" id="CHEBI:43474"/>
        <dbReference type="ChEBI" id="CHEBI:58189"/>
        <dbReference type="EC" id="3.6.5.3"/>
    </reaction>
</comment>
<evidence type="ECO:0000259" key="12">
    <source>
        <dbReference type="PROSITE" id="PS51722"/>
    </source>
</evidence>
<keyword evidence="14" id="KW-1185">Reference proteome</keyword>
<keyword evidence="2 11" id="KW-0963">Cytoplasm</keyword>
<dbReference type="PRINTS" id="PR00315">
    <property type="entry name" value="ELONGATNFCT"/>
</dbReference>
<dbReference type="NCBIfam" id="NF008969">
    <property type="entry name" value="PRK12317.1"/>
    <property type="match status" value="1"/>
</dbReference>
<dbReference type="InterPro" id="IPR050100">
    <property type="entry name" value="TRAFAC_GTPase_members"/>
</dbReference>
<accession>A0A0C5BVR0</accession>
<feature type="binding site" evidence="11">
    <location>
        <begin position="187"/>
        <end position="190"/>
    </location>
    <ligand>
        <name>GTP</name>
        <dbReference type="ChEBI" id="CHEBI:37565"/>
    </ligand>
</feature>
<keyword evidence="3 11" id="KW-0479">Metal-binding</keyword>
<protein>
    <recommendedName>
        <fullName evidence="11">Elongation factor 1-alpha</fullName>
        <shortName evidence="11">EF-1-alpha</shortName>
        <ecNumber evidence="11">3.6.5.3</ecNumber>
    </recommendedName>
    <alternativeName>
        <fullName evidence="11">Elongation factor Tu</fullName>
        <shortName evidence="11">EF-Tu</shortName>
    </alternativeName>
</protein>
<proteinExistence type="inferred from homology"/>
<feature type="binding site" evidence="11">
    <location>
        <begin position="47"/>
        <end position="54"/>
    </location>
    <ligand>
        <name>GTP</name>
        <dbReference type="ChEBI" id="CHEBI:37565"/>
    </ligand>
</feature>
<dbReference type="PATRIC" id="fig|1582439.9.peg.1157"/>
<evidence type="ECO:0000256" key="7">
    <source>
        <dbReference type="ARBA" id="ARBA00022842"/>
    </source>
</evidence>
<comment type="function">
    <text evidence="11">GTP hydrolase that promotes the GTP-dependent binding of aminoacyl-tRNA to the A-site of ribosomes during protein biosynthesis.</text>
</comment>
<dbReference type="Gene3D" id="2.40.30.10">
    <property type="entry name" value="Translation factors"/>
    <property type="match status" value="2"/>
</dbReference>
<organism evidence="13 14">
    <name type="scientific">Nitrosopumilus piranensis</name>
    <dbReference type="NCBI Taxonomy" id="1582439"/>
    <lineage>
        <taxon>Archaea</taxon>
        <taxon>Nitrososphaerota</taxon>
        <taxon>Nitrososphaeria</taxon>
        <taxon>Nitrosopumilales</taxon>
        <taxon>Nitrosopumilaceae</taxon>
        <taxon>Nitrosopumilus</taxon>
    </lineage>
</organism>